<sequence>LQLHREFCRAGSDIAQAFTFYASEDKLDNRGNDAGKKIGVKSVNQASCDLAKQVSKEFGCLWLGGLSQTPTYLSDGNKEKVQEEFRKQTKVFVENKADFLLAEYFEHVEEAVWAVEVLKETGLPVAASLCIGPEGDIHGVPTGECAVRLVKAGADIVGINCHFDPFVCLKAVKNMKEGLDAAGLKAHLMIQPLAFHTPDCGKQGFIDLPEFPFALEPRILTRWDMHRYAREAYDLGVRYIGGCCGFEPYHIRAIAQELAKERGRECIGAEKHEEWGKSLVCHTKPWVRARAGREYWEKLEPATGRPYSQSLARPDNWEVSRGHTLFKQHVEATSAKEMSDVKSFRKG</sequence>
<proteinExistence type="predicted"/>
<dbReference type="InterPro" id="IPR036589">
    <property type="entry name" value="HCY_dom_sf"/>
</dbReference>
<comment type="caution">
    <text evidence="7">The sequence shown here is derived from an EMBL/GenBank/DDBJ whole genome shotgun (WGS) entry which is preliminary data.</text>
</comment>
<keyword evidence="3" id="KW-0808">Transferase</keyword>
<evidence type="ECO:0000256" key="3">
    <source>
        <dbReference type="ARBA" id="ARBA00022679"/>
    </source>
</evidence>
<dbReference type="GO" id="GO:0008270">
    <property type="term" value="F:zinc ion binding"/>
    <property type="evidence" value="ECO:0007669"/>
    <property type="project" value="InterPro"/>
</dbReference>
<dbReference type="Proteomes" id="UP001152795">
    <property type="component" value="Unassembled WGS sequence"/>
</dbReference>
<evidence type="ECO:0000256" key="5">
    <source>
        <dbReference type="ARBA" id="ARBA00022833"/>
    </source>
</evidence>
<dbReference type="AlphaFoldDB" id="A0A7D9I9R3"/>
<protein>
    <submittedName>
        <fullName evidence="7">Betaine--homocysteine S-methyltransferase 1</fullName>
    </submittedName>
</protein>
<evidence type="ECO:0000256" key="4">
    <source>
        <dbReference type="ARBA" id="ARBA00022723"/>
    </source>
</evidence>
<organism evidence="7 8">
    <name type="scientific">Paramuricea clavata</name>
    <name type="common">Red gorgonian</name>
    <name type="synonym">Violescent sea-whip</name>
    <dbReference type="NCBI Taxonomy" id="317549"/>
    <lineage>
        <taxon>Eukaryota</taxon>
        <taxon>Metazoa</taxon>
        <taxon>Cnidaria</taxon>
        <taxon>Anthozoa</taxon>
        <taxon>Octocorallia</taxon>
        <taxon>Malacalcyonacea</taxon>
        <taxon>Plexauridae</taxon>
        <taxon>Paramuricea</taxon>
    </lineage>
</organism>
<dbReference type="FunFam" id="3.20.20.330:FF:000003">
    <property type="entry name" value="Betaine--homocysteine S-methyltransferase 1"/>
    <property type="match status" value="1"/>
</dbReference>
<comment type="pathway">
    <text evidence="1">Amino-acid biosynthesis; L-methionine biosynthesis via de novo pathway; L-methionine from L-homocysteine (BhmT route): step 1/1.</text>
</comment>
<dbReference type="InterPro" id="IPR051524">
    <property type="entry name" value="BHMT"/>
</dbReference>
<feature type="non-terminal residue" evidence="7">
    <location>
        <position position="347"/>
    </location>
</feature>
<feature type="binding site" evidence="6">
    <location>
        <position position="161"/>
    </location>
    <ligand>
        <name>Zn(2+)</name>
        <dbReference type="ChEBI" id="CHEBI:29105"/>
    </ligand>
</feature>
<keyword evidence="8" id="KW-1185">Reference proteome</keyword>
<dbReference type="InterPro" id="IPR003726">
    <property type="entry name" value="HCY_dom"/>
</dbReference>
<name>A0A7D9I9R3_PARCT</name>
<dbReference type="EMBL" id="CACRXK020004888">
    <property type="protein sequence ID" value="CAB4004374.1"/>
    <property type="molecule type" value="Genomic_DNA"/>
</dbReference>
<dbReference type="GO" id="GO:0009086">
    <property type="term" value="P:methionine biosynthetic process"/>
    <property type="evidence" value="ECO:0007669"/>
    <property type="project" value="InterPro"/>
</dbReference>
<dbReference type="GO" id="GO:0047150">
    <property type="term" value="F:betaine-homocysteine S-methyltransferase activity"/>
    <property type="evidence" value="ECO:0007669"/>
    <property type="project" value="TreeGrafter"/>
</dbReference>
<dbReference type="SUPFAM" id="SSF82282">
    <property type="entry name" value="Homocysteine S-methyltransferase"/>
    <property type="match status" value="1"/>
</dbReference>
<dbReference type="PANTHER" id="PTHR46120:SF1">
    <property type="entry name" value="HCY-BINDING DOMAIN-CONTAINING PROTEIN"/>
    <property type="match status" value="1"/>
</dbReference>
<comment type="cofactor">
    <cofactor evidence="6">
        <name>Zn(2+)</name>
        <dbReference type="ChEBI" id="CHEBI:29105"/>
    </cofactor>
    <text evidence="6">Binds 1 zinc ion per subunit.</text>
</comment>
<dbReference type="PIRSF" id="PIRSF037505">
    <property type="entry name" value="Betaine_HMT"/>
    <property type="match status" value="1"/>
</dbReference>
<dbReference type="OrthoDB" id="261426at2759"/>
<dbReference type="Gene3D" id="3.20.20.330">
    <property type="entry name" value="Homocysteine-binding-like domain"/>
    <property type="match status" value="1"/>
</dbReference>
<dbReference type="PANTHER" id="PTHR46120">
    <property type="entry name" value="BETAINE--HOMOCYSTEINE S-METHYLTRANSFERASE 1"/>
    <property type="match status" value="1"/>
</dbReference>
<dbReference type="InterPro" id="IPR017226">
    <property type="entry name" value="BHMT-like"/>
</dbReference>
<gene>
    <name evidence="7" type="ORF">PACLA_8A063588</name>
</gene>
<dbReference type="Pfam" id="PF02574">
    <property type="entry name" value="S-methyl_trans"/>
    <property type="match status" value="1"/>
</dbReference>
<keyword evidence="5 6" id="KW-0862">Zinc</keyword>
<evidence type="ECO:0000256" key="2">
    <source>
        <dbReference type="ARBA" id="ARBA00022603"/>
    </source>
</evidence>
<dbReference type="GO" id="GO:0032259">
    <property type="term" value="P:methylation"/>
    <property type="evidence" value="ECO:0007669"/>
    <property type="project" value="UniProtKB-KW"/>
</dbReference>
<evidence type="ECO:0000313" key="8">
    <source>
        <dbReference type="Proteomes" id="UP001152795"/>
    </source>
</evidence>
<dbReference type="PROSITE" id="PS50970">
    <property type="entry name" value="HCY"/>
    <property type="match status" value="1"/>
</dbReference>
<dbReference type="UniPathway" id="UPA00051">
    <property type="reaction ID" value="UER00083"/>
</dbReference>
<reference evidence="7" key="1">
    <citation type="submission" date="2020-04" db="EMBL/GenBank/DDBJ databases">
        <authorList>
            <person name="Alioto T."/>
            <person name="Alioto T."/>
            <person name="Gomez Garrido J."/>
        </authorList>
    </citation>
    <scope>NUCLEOTIDE SEQUENCE</scope>
    <source>
        <strain evidence="7">A484AB</strain>
    </source>
</reference>
<keyword evidence="4 6" id="KW-0479">Metal-binding</keyword>
<accession>A0A7D9I9R3</accession>
<feature type="binding site" evidence="6">
    <location>
        <position position="243"/>
    </location>
    <ligand>
        <name>Zn(2+)</name>
        <dbReference type="ChEBI" id="CHEBI:29105"/>
    </ligand>
</feature>
<evidence type="ECO:0000256" key="1">
    <source>
        <dbReference type="ARBA" id="ARBA00005137"/>
    </source>
</evidence>
<feature type="binding site" evidence="6">
    <location>
        <position position="244"/>
    </location>
    <ligand>
        <name>Zn(2+)</name>
        <dbReference type="ChEBI" id="CHEBI:29105"/>
    </ligand>
</feature>
<evidence type="ECO:0000256" key="6">
    <source>
        <dbReference type="PIRSR" id="PIRSR037505-2"/>
    </source>
</evidence>
<evidence type="ECO:0000313" key="7">
    <source>
        <dbReference type="EMBL" id="CAB4004374.1"/>
    </source>
</evidence>
<keyword evidence="2" id="KW-0489">Methyltransferase</keyword>